<evidence type="ECO:0000256" key="3">
    <source>
        <dbReference type="ARBA" id="ARBA00022618"/>
    </source>
</evidence>
<dbReference type="Pfam" id="PF01068">
    <property type="entry name" value="DNA_ligase_A_M"/>
    <property type="match status" value="2"/>
</dbReference>
<dbReference type="PANTHER" id="PTHR45674">
    <property type="entry name" value="DNA LIGASE 1/3 FAMILY MEMBER"/>
    <property type="match status" value="1"/>
</dbReference>
<keyword evidence="9 12" id="KW-0234">DNA repair</keyword>
<dbReference type="GO" id="GO:0051301">
    <property type="term" value="P:cell division"/>
    <property type="evidence" value="ECO:0007669"/>
    <property type="project" value="UniProtKB-KW"/>
</dbReference>
<evidence type="ECO:0000313" key="17">
    <source>
        <dbReference type="Proteomes" id="UP000250140"/>
    </source>
</evidence>
<dbReference type="GO" id="GO:1903461">
    <property type="term" value="P:Okazaki fragment processing involved in mitotic DNA replication"/>
    <property type="evidence" value="ECO:0007669"/>
    <property type="project" value="TreeGrafter"/>
</dbReference>
<dbReference type="SUPFAM" id="SSF56091">
    <property type="entry name" value="DNA ligase/mRNA capping enzyme, catalytic domain"/>
    <property type="match status" value="1"/>
</dbReference>
<evidence type="ECO:0000256" key="12">
    <source>
        <dbReference type="RuleBase" id="RU000617"/>
    </source>
</evidence>
<proteinExistence type="inferred from homology"/>
<dbReference type="SUPFAM" id="SSF117018">
    <property type="entry name" value="ATP-dependent DNA ligase DNA-binding domain"/>
    <property type="match status" value="1"/>
</dbReference>
<dbReference type="OrthoDB" id="206088at2759"/>
<dbReference type="Pfam" id="PF04675">
    <property type="entry name" value="DNA_ligase_A_N"/>
    <property type="match status" value="1"/>
</dbReference>
<dbReference type="NCBIfam" id="TIGR00574">
    <property type="entry name" value="dnl1"/>
    <property type="match status" value="1"/>
</dbReference>
<dbReference type="GO" id="GO:0005739">
    <property type="term" value="C:mitochondrion"/>
    <property type="evidence" value="ECO:0007669"/>
    <property type="project" value="TreeGrafter"/>
</dbReference>
<gene>
    <name evidence="16" type="ORF">AOQ84DRAFT_216476</name>
</gene>
<evidence type="ECO:0000256" key="13">
    <source>
        <dbReference type="RuleBase" id="RU004196"/>
    </source>
</evidence>
<evidence type="ECO:0000259" key="15">
    <source>
        <dbReference type="PROSITE" id="PS50160"/>
    </source>
</evidence>
<feature type="compositionally biased region" description="Polar residues" evidence="14">
    <location>
        <begin position="108"/>
        <end position="117"/>
    </location>
</feature>
<dbReference type="PROSITE" id="PS50160">
    <property type="entry name" value="DNA_LIGASE_A3"/>
    <property type="match status" value="1"/>
</dbReference>
<dbReference type="FunFam" id="2.40.50.140:FF:000062">
    <property type="entry name" value="DNA ligase"/>
    <property type="match status" value="1"/>
</dbReference>
<evidence type="ECO:0000256" key="4">
    <source>
        <dbReference type="ARBA" id="ARBA00022705"/>
    </source>
</evidence>
<feature type="region of interest" description="Disordered" evidence="14">
    <location>
        <begin position="826"/>
        <end position="847"/>
    </location>
</feature>
<reference evidence="16 17" key="1">
    <citation type="journal article" date="2016" name="Nat. Commun.">
        <title>Ectomycorrhizal ecology is imprinted in the genome of the dominant symbiotic fungus Cenococcum geophilum.</title>
        <authorList>
            <consortium name="DOE Joint Genome Institute"/>
            <person name="Peter M."/>
            <person name="Kohler A."/>
            <person name="Ohm R.A."/>
            <person name="Kuo A."/>
            <person name="Krutzmann J."/>
            <person name="Morin E."/>
            <person name="Arend M."/>
            <person name="Barry K.W."/>
            <person name="Binder M."/>
            <person name="Choi C."/>
            <person name="Clum A."/>
            <person name="Copeland A."/>
            <person name="Grisel N."/>
            <person name="Haridas S."/>
            <person name="Kipfer T."/>
            <person name="LaButti K."/>
            <person name="Lindquist E."/>
            <person name="Lipzen A."/>
            <person name="Maire R."/>
            <person name="Meier B."/>
            <person name="Mihaltcheva S."/>
            <person name="Molinier V."/>
            <person name="Murat C."/>
            <person name="Poggeler S."/>
            <person name="Quandt C.A."/>
            <person name="Sperisen C."/>
            <person name="Tritt A."/>
            <person name="Tisserant E."/>
            <person name="Crous P.W."/>
            <person name="Henrissat B."/>
            <person name="Nehls U."/>
            <person name="Egli S."/>
            <person name="Spatafora J.W."/>
            <person name="Grigoriev I.V."/>
            <person name="Martin F.M."/>
        </authorList>
    </citation>
    <scope>NUCLEOTIDE SEQUENCE [LARGE SCALE GENOMIC DNA]</scope>
    <source>
        <strain evidence="16 17">CBS 207.34</strain>
    </source>
</reference>
<evidence type="ECO:0000256" key="9">
    <source>
        <dbReference type="ARBA" id="ARBA00023204"/>
    </source>
</evidence>
<evidence type="ECO:0000256" key="7">
    <source>
        <dbReference type="ARBA" id="ARBA00022840"/>
    </source>
</evidence>
<dbReference type="GO" id="GO:0005634">
    <property type="term" value="C:nucleus"/>
    <property type="evidence" value="ECO:0007669"/>
    <property type="project" value="TreeGrafter"/>
</dbReference>
<evidence type="ECO:0000256" key="1">
    <source>
        <dbReference type="ARBA" id="ARBA00007572"/>
    </source>
</evidence>
<dbReference type="GO" id="GO:0003677">
    <property type="term" value="F:DNA binding"/>
    <property type="evidence" value="ECO:0007669"/>
    <property type="project" value="InterPro"/>
</dbReference>
<comment type="catalytic activity">
    <reaction evidence="11 12">
        <text>ATP + (deoxyribonucleotide)n-3'-hydroxyl + 5'-phospho-(deoxyribonucleotide)m = (deoxyribonucleotide)n+m + AMP + diphosphate.</text>
        <dbReference type="EC" id="6.5.1.1"/>
    </reaction>
</comment>
<dbReference type="GO" id="GO:0005524">
    <property type="term" value="F:ATP binding"/>
    <property type="evidence" value="ECO:0007669"/>
    <property type="project" value="UniProtKB-KW"/>
</dbReference>
<feature type="domain" description="ATP-dependent DNA ligase family profile" evidence="15">
    <location>
        <begin position="573"/>
        <end position="710"/>
    </location>
</feature>
<keyword evidence="10" id="KW-0131">Cell cycle</keyword>
<dbReference type="FunFam" id="1.10.3260.10:FF:000004">
    <property type="entry name" value="DNA ligase"/>
    <property type="match status" value="1"/>
</dbReference>
<feature type="region of interest" description="Disordered" evidence="14">
    <location>
        <begin position="1"/>
        <end position="157"/>
    </location>
</feature>
<keyword evidence="4" id="KW-0235">DNA replication</keyword>
<dbReference type="PANTHER" id="PTHR45674:SF4">
    <property type="entry name" value="DNA LIGASE 1"/>
    <property type="match status" value="1"/>
</dbReference>
<dbReference type="InterPro" id="IPR000977">
    <property type="entry name" value="DNA_ligase_ATP-dep"/>
</dbReference>
<evidence type="ECO:0000256" key="8">
    <source>
        <dbReference type="ARBA" id="ARBA00023172"/>
    </source>
</evidence>
<dbReference type="Pfam" id="PF04679">
    <property type="entry name" value="DNA_ligase_A_C"/>
    <property type="match status" value="1"/>
</dbReference>
<dbReference type="CDD" id="cd07969">
    <property type="entry name" value="OBF_DNA_ligase_I"/>
    <property type="match status" value="1"/>
</dbReference>
<evidence type="ECO:0000313" key="16">
    <source>
        <dbReference type="EMBL" id="OCL01628.1"/>
    </source>
</evidence>
<dbReference type="GO" id="GO:0006310">
    <property type="term" value="P:DNA recombination"/>
    <property type="evidence" value="ECO:0007669"/>
    <property type="project" value="UniProtKB-KW"/>
</dbReference>
<dbReference type="GO" id="GO:0071897">
    <property type="term" value="P:DNA biosynthetic process"/>
    <property type="evidence" value="ECO:0007669"/>
    <property type="project" value="InterPro"/>
</dbReference>
<sequence>MRHPLGTTNDDEASAEKRKKRIVKNEYSSEDEPPSKRQRRRPLAAQAKLSPELKVKGKVSMNKTSESKQQAKKKGTVNSETSKPAVNNVEQEAENASEVNEEEVKQGSLKSPQSQDTLAKPVVRTAVEVDSIPAEDSSHEQDEEDLVSSDEDERPDVAAEAREKVQLTLKTGGKDPYPDWKAGDPVPYAALCTTFSKIEMTTKRLEILAHCSLFLRQVLRLTPEDLLPTVQLMINKLAADYAGIELGIGESLIMKAIGESTGRSLNIIKADQNEIGDLGLVAAKSRSNQPTMFKPKALTVRGVREGLMGIATIEGQGAQGRKVAGIKKLLSAADAHLAGKGGKGVDITKDKGGPSEAKFIVRTLEGKLRLGLAEKTVLVALAQAMVFHETTENSGRVPSTEQLARGERILKSVYSELPSYEVVIPAMLQYGIFDLPNKCKLRPGVPLKPMLAKPTKSISEVLDRFEGKNFTCEYKYDGERAQIHFVAHDAPQEYATTAPSAGKSDKGVANIFSRNSEDLSKKYPDILAKLPTWVKQGTKSFVLDCETVAWDTIEKKVLAFQQLMTRKRKDVKVEDVKVKVCVFAFDLLFLNGEALVNKSFQERRELLRSSFVETEGEFAFAAFANTNDLEEIQTLLEESVKASCEGLMVKMLDGPESSYEPSKRSQNWLKVKKDYLAGVGDSIDLVVLGAYYGKGKRTSWYGAFLLACYNPNTQNYETVCNIGTGFSEAILEDFHSQLKQHVIDRPKPFYNHSTGNKDQPDVWFEPRFVWEVKTADLTLSPRYKAAADQLSSGDGKGISLRFPRFIKLRDDKKPEQATTSRMIAEMYQKQESVSKNRGPAVDDDFEY</sequence>
<dbReference type="InterPro" id="IPR012309">
    <property type="entry name" value="DNA_ligase_ATP-dep_C"/>
</dbReference>
<dbReference type="InterPro" id="IPR012340">
    <property type="entry name" value="NA-bd_OB-fold"/>
</dbReference>
<dbReference type="EC" id="6.5.1.1" evidence="12"/>
<dbReference type="AlphaFoldDB" id="A0A8E2ENB4"/>
<name>A0A8E2ENB4_9PEZI</name>
<keyword evidence="6 12" id="KW-0227">DNA damage</keyword>
<keyword evidence="8 12" id="KW-0233">DNA recombination</keyword>
<organism evidence="16 17">
    <name type="scientific">Glonium stellatum</name>
    <dbReference type="NCBI Taxonomy" id="574774"/>
    <lineage>
        <taxon>Eukaryota</taxon>
        <taxon>Fungi</taxon>
        <taxon>Dikarya</taxon>
        <taxon>Ascomycota</taxon>
        <taxon>Pezizomycotina</taxon>
        <taxon>Dothideomycetes</taxon>
        <taxon>Pleosporomycetidae</taxon>
        <taxon>Gloniales</taxon>
        <taxon>Gloniaceae</taxon>
        <taxon>Glonium</taxon>
    </lineage>
</organism>
<evidence type="ECO:0000256" key="2">
    <source>
        <dbReference type="ARBA" id="ARBA00022598"/>
    </source>
</evidence>
<dbReference type="GO" id="GO:0006281">
    <property type="term" value="P:DNA repair"/>
    <property type="evidence" value="ECO:0007669"/>
    <property type="project" value="UniProtKB-KW"/>
</dbReference>
<keyword evidence="17" id="KW-1185">Reference proteome</keyword>
<keyword evidence="2 12" id="KW-0436">Ligase</keyword>
<dbReference type="PROSITE" id="PS00333">
    <property type="entry name" value="DNA_LIGASE_A2"/>
    <property type="match status" value="1"/>
</dbReference>
<dbReference type="FunFam" id="3.30.470.30:FF:000016">
    <property type="entry name" value="DNA ligase"/>
    <property type="match status" value="1"/>
</dbReference>
<dbReference type="CDD" id="cd07900">
    <property type="entry name" value="Adenylation_DNA_ligase_I_Euk"/>
    <property type="match status" value="1"/>
</dbReference>
<dbReference type="SUPFAM" id="SSF50249">
    <property type="entry name" value="Nucleic acid-binding proteins"/>
    <property type="match status" value="1"/>
</dbReference>
<dbReference type="Proteomes" id="UP000250140">
    <property type="component" value="Unassembled WGS sequence"/>
</dbReference>
<dbReference type="Gene3D" id="2.40.50.140">
    <property type="entry name" value="Nucleic acid-binding proteins"/>
    <property type="match status" value="1"/>
</dbReference>
<dbReference type="EMBL" id="KV751099">
    <property type="protein sequence ID" value="OCL01628.1"/>
    <property type="molecule type" value="Genomic_DNA"/>
</dbReference>
<feature type="compositionally biased region" description="Acidic residues" evidence="14">
    <location>
        <begin position="141"/>
        <end position="154"/>
    </location>
</feature>
<comment type="similarity">
    <text evidence="1 13">Belongs to the ATP-dependent DNA ligase family.</text>
</comment>
<dbReference type="InterPro" id="IPR016059">
    <property type="entry name" value="DNA_ligase_ATP-dep_CS"/>
</dbReference>
<evidence type="ECO:0000256" key="14">
    <source>
        <dbReference type="SAM" id="MobiDB-lite"/>
    </source>
</evidence>
<evidence type="ECO:0000256" key="11">
    <source>
        <dbReference type="ARBA" id="ARBA00034003"/>
    </source>
</evidence>
<dbReference type="GO" id="GO:0003910">
    <property type="term" value="F:DNA ligase (ATP) activity"/>
    <property type="evidence" value="ECO:0007669"/>
    <property type="project" value="UniProtKB-EC"/>
</dbReference>
<protein>
    <recommendedName>
        <fullName evidence="12">DNA ligase</fullName>
        <ecNumber evidence="12">6.5.1.1</ecNumber>
    </recommendedName>
</protein>
<keyword evidence="7 12" id="KW-0067">ATP-binding</keyword>
<evidence type="ECO:0000256" key="5">
    <source>
        <dbReference type="ARBA" id="ARBA00022741"/>
    </source>
</evidence>
<dbReference type="Gene3D" id="3.30.470.30">
    <property type="entry name" value="DNA ligase/mRNA capping enzyme"/>
    <property type="match status" value="1"/>
</dbReference>
<evidence type="ECO:0000256" key="10">
    <source>
        <dbReference type="ARBA" id="ARBA00023306"/>
    </source>
</evidence>
<accession>A0A8E2ENB4</accession>
<evidence type="ECO:0000256" key="6">
    <source>
        <dbReference type="ARBA" id="ARBA00022763"/>
    </source>
</evidence>
<keyword evidence="5 12" id="KW-0547">Nucleotide-binding</keyword>
<dbReference type="InterPro" id="IPR036599">
    <property type="entry name" value="DNA_ligase_N_sf"/>
</dbReference>
<dbReference type="PROSITE" id="PS00697">
    <property type="entry name" value="DNA_LIGASE_A1"/>
    <property type="match status" value="1"/>
</dbReference>
<feature type="compositionally biased region" description="Acidic residues" evidence="14">
    <location>
        <begin position="91"/>
        <end position="101"/>
    </location>
</feature>
<dbReference type="InterPro" id="IPR012308">
    <property type="entry name" value="DNA_ligase_ATP-dep_N"/>
</dbReference>
<dbReference type="InterPro" id="IPR050191">
    <property type="entry name" value="ATP-dep_DNA_ligase"/>
</dbReference>
<dbReference type="Gene3D" id="1.10.3260.10">
    <property type="entry name" value="DNA ligase, ATP-dependent, N-terminal domain"/>
    <property type="match status" value="1"/>
</dbReference>
<keyword evidence="3" id="KW-0132">Cell division</keyword>
<dbReference type="InterPro" id="IPR012310">
    <property type="entry name" value="DNA_ligase_ATP-dep_cent"/>
</dbReference>